<feature type="region of interest" description="Disordered" evidence="1">
    <location>
        <begin position="1"/>
        <end position="109"/>
    </location>
</feature>
<accession>Q7XVJ0</accession>
<evidence type="ECO:0000256" key="1">
    <source>
        <dbReference type="SAM" id="MobiDB-lite"/>
    </source>
</evidence>
<evidence type="ECO:0000313" key="2">
    <source>
        <dbReference type="EMBL" id="CAD40602.1"/>
    </source>
</evidence>
<gene>
    <name evidence="2" type="primary">OSJNBb0066J23.6</name>
</gene>
<protein>
    <submittedName>
        <fullName evidence="2">OSJNBb0066J23.6 protein</fullName>
    </submittedName>
</protein>
<proteinExistence type="predicted"/>
<feature type="region of interest" description="Disordered" evidence="1">
    <location>
        <begin position="128"/>
        <end position="155"/>
    </location>
</feature>
<sequence>MTTRVAAQRDDVPGDRRDVDVEDEQRRRRRTAEGFGWRGGEAAGDLAAARPEETTTRSTGEISARRMERPARHDGVPAKNGRRHGLAREEDDVPVLGEAATTKADDPAKRHRRLEVRMIFNFGMNLSGRDTERVAPPSRRDPTSPLPSHVRAPGC</sequence>
<organism evidence="2 3">
    <name type="scientific">Oryza sativa subsp. japonica</name>
    <name type="common">Rice</name>
    <dbReference type="NCBI Taxonomy" id="39947"/>
    <lineage>
        <taxon>Eukaryota</taxon>
        <taxon>Viridiplantae</taxon>
        <taxon>Streptophyta</taxon>
        <taxon>Embryophyta</taxon>
        <taxon>Tracheophyta</taxon>
        <taxon>Spermatophyta</taxon>
        <taxon>Magnoliopsida</taxon>
        <taxon>Liliopsida</taxon>
        <taxon>Poales</taxon>
        <taxon>Poaceae</taxon>
        <taxon>BOP clade</taxon>
        <taxon>Oryzoideae</taxon>
        <taxon>Oryzeae</taxon>
        <taxon>Oryzinae</taxon>
        <taxon>Oryza</taxon>
        <taxon>Oryza sativa</taxon>
    </lineage>
</organism>
<dbReference type="EMBL" id="AL606990">
    <property type="protein sequence ID" value="CAD40602.1"/>
    <property type="molecule type" value="Genomic_DNA"/>
</dbReference>
<feature type="compositionally biased region" description="Basic and acidic residues" evidence="1">
    <location>
        <begin position="129"/>
        <end position="142"/>
    </location>
</feature>
<evidence type="ECO:0000313" key="3">
    <source>
        <dbReference type="Proteomes" id="UP000000763"/>
    </source>
</evidence>
<reference evidence="3" key="1">
    <citation type="journal article" date="2005" name="Nature">
        <title>The map-based sequence of the rice genome.</title>
        <authorList>
            <consortium name="International rice genome sequencing project (IRGSP)"/>
            <person name="Matsumoto T."/>
            <person name="Wu J."/>
            <person name="Kanamori H."/>
            <person name="Katayose Y."/>
            <person name="Fujisawa M."/>
            <person name="Namiki N."/>
            <person name="Mizuno H."/>
            <person name="Yamamoto K."/>
            <person name="Antonio B.A."/>
            <person name="Baba T."/>
            <person name="Sakata K."/>
            <person name="Nagamura Y."/>
            <person name="Aoki H."/>
            <person name="Arikawa K."/>
            <person name="Arita K."/>
            <person name="Bito T."/>
            <person name="Chiden Y."/>
            <person name="Fujitsuka N."/>
            <person name="Fukunaka R."/>
            <person name="Hamada M."/>
            <person name="Harada C."/>
            <person name="Hayashi A."/>
            <person name="Hijishita S."/>
            <person name="Honda M."/>
            <person name="Hosokawa S."/>
            <person name="Ichikawa Y."/>
            <person name="Idonuma A."/>
            <person name="Iijima M."/>
            <person name="Ikeda M."/>
            <person name="Ikeno M."/>
            <person name="Ito K."/>
            <person name="Ito S."/>
            <person name="Ito T."/>
            <person name="Ito Y."/>
            <person name="Ito Y."/>
            <person name="Iwabuchi A."/>
            <person name="Kamiya K."/>
            <person name="Karasawa W."/>
            <person name="Kurita K."/>
            <person name="Katagiri S."/>
            <person name="Kikuta A."/>
            <person name="Kobayashi H."/>
            <person name="Kobayashi N."/>
            <person name="Machita K."/>
            <person name="Maehara T."/>
            <person name="Masukawa M."/>
            <person name="Mizubayashi T."/>
            <person name="Mukai Y."/>
            <person name="Nagasaki H."/>
            <person name="Nagata Y."/>
            <person name="Naito S."/>
            <person name="Nakashima M."/>
            <person name="Nakama Y."/>
            <person name="Nakamichi Y."/>
            <person name="Nakamura M."/>
            <person name="Meguro A."/>
            <person name="Negishi M."/>
            <person name="Ohta I."/>
            <person name="Ohta T."/>
            <person name="Okamoto M."/>
            <person name="Ono N."/>
            <person name="Saji S."/>
            <person name="Sakaguchi M."/>
            <person name="Sakai K."/>
            <person name="Shibata M."/>
            <person name="Shimokawa T."/>
            <person name="Song J."/>
            <person name="Takazaki Y."/>
            <person name="Terasawa K."/>
            <person name="Tsugane M."/>
            <person name="Tsuji K."/>
            <person name="Ueda S."/>
            <person name="Waki K."/>
            <person name="Yamagata H."/>
            <person name="Yamamoto M."/>
            <person name="Yamamoto S."/>
            <person name="Yamane H."/>
            <person name="Yoshiki S."/>
            <person name="Yoshihara R."/>
            <person name="Yukawa K."/>
            <person name="Zhong H."/>
            <person name="Yano M."/>
            <person name="Yuan Q."/>
            <person name="Ouyang S."/>
            <person name="Liu J."/>
            <person name="Jones K.M."/>
            <person name="Gansberger K."/>
            <person name="Moffat K."/>
            <person name="Hill J."/>
            <person name="Bera J."/>
            <person name="Fadrosh D."/>
            <person name="Jin S."/>
            <person name="Johri S."/>
            <person name="Kim M."/>
            <person name="Overton L."/>
            <person name="Reardon M."/>
            <person name="Tsitrin T."/>
            <person name="Vuong H."/>
            <person name="Weaver B."/>
            <person name="Ciecko A."/>
            <person name="Tallon L."/>
            <person name="Jackson J."/>
            <person name="Pai G."/>
            <person name="Aken S.V."/>
            <person name="Utterback T."/>
            <person name="Reidmuller S."/>
            <person name="Feldblyum T."/>
            <person name="Hsiao J."/>
            <person name="Zismann V."/>
            <person name="Iobst S."/>
            <person name="de Vazeille A.R."/>
            <person name="Buell C.R."/>
            <person name="Ying K."/>
            <person name="Li Y."/>
            <person name="Lu T."/>
            <person name="Huang Y."/>
            <person name="Zhao Q."/>
            <person name="Feng Q."/>
            <person name="Zhang L."/>
            <person name="Zhu J."/>
            <person name="Weng Q."/>
            <person name="Mu J."/>
            <person name="Lu Y."/>
            <person name="Fan D."/>
            <person name="Liu Y."/>
            <person name="Guan J."/>
            <person name="Zhang Y."/>
            <person name="Yu S."/>
            <person name="Liu X."/>
            <person name="Zhang Y."/>
            <person name="Hong G."/>
            <person name="Han B."/>
            <person name="Choisne N."/>
            <person name="Demange N."/>
            <person name="Orjeda G."/>
            <person name="Samain S."/>
            <person name="Cattolico L."/>
            <person name="Pelletier E."/>
            <person name="Couloux A."/>
            <person name="Segurens B."/>
            <person name="Wincker P."/>
            <person name="D'Hont A."/>
            <person name="Scarpelli C."/>
            <person name="Weissenbach J."/>
            <person name="Salanoubat M."/>
            <person name="Quetier F."/>
            <person name="Yu Y."/>
            <person name="Kim H.R."/>
            <person name="Rambo T."/>
            <person name="Currie J."/>
            <person name="Collura K."/>
            <person name="Luo M."/>
            <person name="Yang T."/>
            <person name="Ammiraju J.S.S."/>
            <person name="Engler F."/>
            <person name="Soderlund C."/>
            <person name="Wing R.A."/>
            <person name="Palmer L.E."/>
            <person name="de la Bastide M."/>
            <person name="Spiegel L."/>
            <person name="Nascimento L."/>
            <person name="Zutavern T."/>
            <person name="O'Shaughnessy A."/>
            <person name="Dike S."/>
            <person name="Dedhia N."/>
            <person name="Preston R."/>
            <person name="Balija V."/>
            <person name="McCombie W.R."/>
            <person name="Chow T."/>
            <person name="Chen H."/>
            <person name="Chung M."/>
            <person name="Chen C."/>
            <person name="Shaw J."/>
            <person name="Wu H."/>
            <person name="Hsiao K."/>
            <person name="Chao Y."/>
            <person name="Chu M."/>
            <person name="Cheng C."/>
            <person name="Hour A."/>
            <person name="Lee P."/>
            <person name="Lin S."/>
            <person name="Lin Y."/>
            <person name="Liou J."/>
            <person name="Liu S."/>
            <person name="Hsing Y."/>
            <person name="Raghuvanshi S."/>
            <person name="Mohanty A."/>
            <person name="Bharti A.K."/>
            <person name="Gaur A."/>
            <person name="Gupta V."/>
            <person name="Kumar D."/>
            <person name="Ravi V."/>
            <person name="Vij S."/>
            <person name="Kapur A."/>
            <person name="Khurana P."/>
            <person name="Khurana P."/>
            <person name="Khurana J.P."/>
            <person name="Tyagi A.K."/>
            <person name="Gaikwad K."/>
            <person name="Singh A."/>
            <person name="Dalal V."/>
            <person name="Srivastava S."/>
            <person name="Dixit A."/>
            <person name="Pal A.K."/>
            <person name="Ghazi I.A."/>
            <person name="Yadav M."/>
            <person name="Pandit A."/>
            <person name="Bhargava A."/>
            <person name="Sureshbabu K."/>
            <person name="Batra K."/>
            <person name="Sharma T.R."/>
            <person name="Mohapatra T."/>
            <person name="Singh N.K."/>
            <person name="Messing J."/>
            <person name="Nelson A.B."/>
            <person name="Fuks G."/>
            <person name="Kavchok S."/>
            <person name="Keizer G."/>
            <person name="Linton E."/>
            <person name="Llaca V."/>
            <person name="Song R."/>
            <person name="Tanyolac B."/>
            <person name="Young S."/>
            <person name="Ho-Il K."/>
            <person name="Hahn J.H."/>
            <person name="Sangsakoo G."/>
            <person name="Vanavichit A."/>
            <person name="de Mattos Luiz.A.T."/>
            <person name="Zimmer P.D."/>
            <person name="Malone G."/>
            <person name="Dellagostin O."/>
            <person name="de Oliveira A.C."/>
            <person name="Bevan M."/>
            <person name="Bancroft I."/>
            <person name="Minx P."/>
            <person name="Cordum H."/>
            <person name="Wilson R."/>
            <person name="Cheng Z."/>
            <person name="Jin W."/>
            <person name="Jiang J."/>
            <person name="Leong S.A."/>
            <person name="Iwama H."/>
            <person name="Gojobori T."/>
            <person name="Itoh T."/>
            <person name="Niimura Y."/>
            <person name="Fujii Y."/>
            <person name="Habara T."/>
            <person name="Sakai H."/>
            <person name="Sato Y."/>
            <person name="Wilson G."/>
            <person name="Kumar K."/>
            <person name="McCouch S."/>
            <person name="Juretic N."/>
            <person name="Hoen D."/>
            <person name="Wright S."/>
            <person name="Bruskiewich R."/>
            <person name="Bureau T."/>
            <person name="Miyao A."/>
            <person name="Hirochika H."/>
            <person name="Nishikawa T."/>
            <person name="Kadowaki K."/>
            <person name="Sugiura M."/>
            <person name="Burr B."/>
            <person name="Sasaki T."/>
        </authorList>
    </citation>
    <scope>NUCLEOTIDE SEQUENCE [LARGE SCALE GENOMIC DNA]</scope>
    <source>
        <strain evidence="3">cv. Nipponbare</strain>
    </source>
</reference>
<reference evidence="3" key="2">
    <citation type="journal article" date="2008" name="Nucleic Acids Res.">
        <title>The rice annotation project database (RAP-DB): 2008 update.</title>
        <authorList>
            <consortium name="The rice annotation project (RAP)"/>
        </authorList>
    </citation>
    <scope>GENOME REANNOTATION</scope>
    <source>
        <strain evidence="3">cv. Nipponbare</strain>
    </source>
</reference>
<feature type="compositionally biased region" description="Basic and acidic residues" evidence="1">
    <location>
        <begin position="63"/>
        <end position="76"/>
    </location>
</feature>
<dbReference type="Proteomes" id="UP000000763">
    <property type="component" value="Chromosome 4"/>
</dbReference>
<dbReference type="AlphaFoldDB" id="Q7XVJ0"/>
<feature type="compositionally biased region" description="Basic and acidic residues" evidence="1">
    <location>
        <begin position="7"/>
        <end position="19"/>
    </location>
</feature>
<name>Q7XVJ0_ORYSJ</name>